<dbReference type="InterPro" id="IPR012347">
    <property type="entry name" value="Ferritin-like"/>
</dbReference>
<keyword evidence="1" id="KW-0812">Transmembrane</keyword>
<feature type="transmembrane region" description="Helical" evidence="1">
    <location>
        <begin position="44"/>
        <end position="65"/>
    </location>
</feature>
<protein>
    <submittedName>
        <fullName evidence="3">DUF305 domain-containing protein</fullName>
    </submittedName>
</protein>
<dbReference type="AlphaFoldDB" id="A0A2N5Y629"/>
<feature type="domain" description="DUF305" evidence="2">
    <location>
        <begin position="100"/>
        <end position="149"/>
    </location>
</feature>
<keyword evidence="4" id="KW-1185">Reference proteome</keyword>
<feature type="transmembrane region" description="Helical" evidence="1">
    <location>
        <begin position="72"/>
        <end position="91"/>
    </location>
</feature>
<evidence type="ECO:0000256" key="1">
    <source>
        <dbReference type="SAM" id="Phobius"/>
    </source>
</evidence>
<comment type="caution">
    <text evidence="3">The sequence shown here is derived from an EMBL/GenBank/DDBJ whole genome shotgun (WGS) entry which is preliminary data.</text>
</comment>
<dbReference type="Gene3D" id="1.20.1260.10">
    <property type="match status" value="1"/>
</dbReference>
<gene>
    <name evidence="3" type="ORF">CWI75_00305</name>
</gene>
<keyword evidence="1" id="KW-1133">Transmembrane helix</keyword>
<sequence>MEKAKNQGYTRFLLMIATAIVVMYLLMYLNSYEIFGHARLSETRIFMTLIMGAAMMVIMLAFMLGMYQNTKLNLAIFIGAGLLFLSALGLVRSQITVTGVDYMEAMIPHHSIAILTSERAKIMDPRVRRLADEILLTQRKEIKEMSWLIADIKANGIAITPADVRLRAVPEFSGLPDQL</sequence>
<dbReference type="EMBL" id="PKLZ01000001">
    <property type="protein sequence ID" value="PLW83843.1"/>
    <property type="molecule type" value="Genomic_DNA"/>
</dbReference>
<dbReference type="InterPro" id="IPR005183">
    <property type="entry name" value="DUF305_CopM-like"/>
</dbReference>
<dbReference type="RefSeq" id="WP_101519479.1">
    <property type="nucleotide sequence ID" value="NZ_PKLZ01000001.1"/>
</dbReference>
<keyword evidence="1" id="KW-0472">Membrane</keyword>
<evidence type="ECO:0000313" key="3">
    <source>
        <dbReference type="EMBL" id="PLW83843.1"/>
    </source>
</evidence>
<accession>A0A2N5Y629</accession>
<dbReference type="OrthoDB" id="8603558at2"/>
<dbReference type="Pfam" id="PF03713">
    <property type="entry name" value="DUF305"/>
    <property type="match status" value="1"/>
</dbReference>
<evidence type="ECO:0000259" key="2">
    <source>
        <dbReference type="Pfam" id="PF03713"/>
    </source>
</evidence>
<proteinExistence type="predicted"/>
<evidence type="ECO:0000313" key="4">
    <source>
        <dbReference type="Proteomes" id="UP000234845"/>
    </source>
</evidence>
<dbReference type="Proteomes" id="UP000234845">
    <property type="component" value="Unassembled WGS sequence"/>
</dbReference>
<feature type="transmembrane region" description="Helical" evidence="1">
    <location>
        <begin position="12"/>
        <end position="32"/>
    </location>
</feature>
<reference evidence="4" key="1">
    <citation type="submission" date="2017-11" db="EMBL/GenBank/DDBJ databases">
        <title>The draft genome sequence of Chromatocurvus sp. F02.</title>
        <authorList>
            <person name="Du Z.-J."/>
            <person name="Chang Y.-Q."/>
        </authorList>
    </citation>
    <scope>NUCLEOTIDE SEQUENCE [LARGE SCALE GENOMIC DNA]</scope>
    <source>
        <strain evidence="4">F02</strain>
    </source>
</reference>
<name>A0A2N5Y629_9GAMM</name>
<organism evidence="3 4">
    <name type="scientific">Kineobactrum sediminis</name>
    <dbReference type="NCBI Taxonomy" id="1905677"/>
    <lineage>
        <taxon>Bacteria</taxon>
        <taxon>Pseudomonadati</taxon>
        <taxon>Pseudomonadota</taxon>
        <taxon>Gammaproteobacteria</taxon>
        <taxon>Cellvibrionales</taxon>
        <taxon>Halieaceae</taxon>
        <taxon>Kineobactrum</taxon>
    </lineage>
</organism>